<evidence type="ECO:0000313" key="6">
    <source>
        <dbReference type="EMBL" id="MEK8024412.1"/>
    </source>
</evidence>
<name>A0ABU9B3G2_9BURK</name>
<dbReference type="InterPro" id="IPR001962">
    <property type="entry name" value="Asn_synthase"/>
</dbReference>
<dbReference type="SUPFAM" id="SSF56235">
    <property type="entry name" value="N-terminal nucleophile aminohydrolases (Ntn hydrolases)"/>
    <property type="match status" value="1"/>
</dbReference>
<dbReference type="RefSeq" id="WP_341372198.1">
    <property type="nucleotide sequence ID" value="NZ_JBBUTF010000001.1"/>
</dbReference>
<comment type="pathway">
    <text evidence="1">Amino-acid biosynthesis; L-asparagine biosynthesis; L-asparagine from L-aspartate (L-Gln route): step 1/1.</text>
</comment>
<dbReference type="InterPro" id="IPR006426">
    <property type="entry name" value="Asn_synth_AEB"/>
</dbReference>
<dbReference type="EC" id="6.3.5.4" evidence="3"/>
<dbReference type="PANTHER" id="PTHR43284">
    <property type="entry name" value="ASPARAGINE SYNTHETASE (GLUTAMINE-HYDROLYZING)"/>
    <property type="match status" value="1"/>
</dbReference>
<dbReference type="Pfam" id="PF00733">
    <property type="entry name" value="Asn_synthase"/>
    <property type="match status" value="1"/>
</dbReference>
<dbReference type="Proteomes" id="UP001368500">
    <property type="component" value="Unassembled WGS sequence"/>
</dbReference>
<comment type="catalytic activity">
    <reaction evidence="4">
        <text>L-aspartate + L-glutamine + ATP + H2O = L-asparagine + L-glutamate + AMP + diphosphate + H(+)</text>
        <dbReference type="Rhea" id="RHEA:12228"/>
        <dbReference type="ChEBI" id="CHEBI:15377"/>
        <dbReference type="ChEBI" id="CHEBI:15378"/>
        <dbReference type="ChEBI" id="CHEBI:29985"/>
        <dbReference type="ChEBI" id="CHEBI:29991"/>
        <dbReference type="ChEBI" id="CHEBI:30616"/>
        <dbReference type="ChEBI" id="CHEBI:33019"/>
        <dbReference type="ChEBI" id="CHEBI:58048"/>
        <dbReference type="ChEBI" id="CHEBI:58359"/>
        <dbReference type="ChEBI" id="CHEBI:456215"/>
        <dbReference type="EC" id="6.3.5.4"/>
    </reaction>
</comment>
<dbReference type="Gene3D" id="3.40.50.620">
    <property type="entry name" value="HUPs"/>
    <property type="match status" value="1"/>
</dbReference>
<dbReference type="InterPro" id="IPR051786">
    <property type="entry name" value="ASN_synthetase/amidase"/>
</dbReference>
<feature type="domain" description="Asparagine synthetase" evidence="5">
    <location>
        <begin position="166"/>
        <end position="549"/>
    </location>
</feature>
<comment type="similarity">
    <text evidence="2">Belongs to the asparagine synthetase family.</text>
</comment>
<dbReference type="CDD" id="cd01991">
    <property type="entry name" value="Asn_synthase_B_C"/>
    <property type="match status" value="1"/>
</dbReference>
<proteinExistence type="inferred from homology"/>
<accession>A0ABU9B3G2</accession>
<evidence type="ECO:0000256" key="3">
    <source>
        <dbReference type="ARBA" id="ARBA00012737"/>
    </source>
</evidence>
<evidence type="ECO:0000256" key="1">
    <source>
        <dbReference type="ARBA" id="ARBA00005187"/>
    </source>
</evidence>
<dbReference type="Gene3D" id="3.60.20.10">
    <property type="entry name" value="Glutamine Phosphoribosylpyrophosphate, subunit 1, domain 1"/>
    <property type="match status" value="1"/>
</dbReference>
<reference evidence="6 7" key="1">
    <citation type="submission" date="2024-04" db="EMBL/GenBank/DDBJ databases">
        <title>Novel species of the genus Ideonella isolated from streams.</title>
        <authorList>
            <person name="Lu H."/>
        </authorList>
    </citation>
    <scope>NUCLEOTIDE SEQUENCE [LARGE SCALE GENOMIC DNA]</scope>
    <source>
        <strain evidence="6 7">BYS139W</strain>
    </source>
</reference>
<gene>
    <name evidence="6" type="ORF">AACH11_00320</name>
</gene>
<organism evidence="6 7">
    <name type="scientific">Pseudaquabacterium rugosum</name>
    <dbReference type="NCBI Taxonomy" id="2984194"/>
    <lineage>
        <taxon>Bacteria</taxon>
        <taxon>Pseudomonadati</taxon>
        <taxon>Pseudomonadota</taxon>
        <taxon>Betaproteobacteria</taxon>
        <taxon>Burkholderiales</taxon>
        <taxon>Sphaerotilaceae</taxon>
        <taxon>Pseudaquabacterium</taxon>
    </lineage>
</organism>
<comment type="caution">
    <text evidence="6">The sequence shown here is derived from an EMBL/GenBank/DDBJ whole genome shotgun (WGS) entry which is preliminary data.</text>
</comment>
<dbReference type="PANTHER" id="PTHR43284:SF1">
    <property type="entry name" value="ASPARAGINE SYNTHETASE"/>
    <property type="match status" value="1"/>
</dbReference>
<keyword evidence="7" id="KW-1185">Reference proteome</keyword>
<sequence>MPASTLPLCAGYPRFPELTVPGLARPDAGTAERWRALIRQHGPAEAARRVQGDFAVALTLDDGSVFLAVDRFAIRTLCWRVEGGALQVADRADAFGVQEIDPQALFDYLYFHVIPSPRTVFDGVQRLPAGHYGLFKDGRLTVQPYWVPTFAPQPSAQADFNALRDEFRDLLKTSVADQLDGSTPACFLSGGTDSSTVTGMACAAAGRPAVAYSIGFEADGYDEMAYARLAARHFGAEHREIYYTQADLLRDIPRVAGGYDQPFGNSSALPSYLASLRAHEDGVTRMLAGDGGDELFGGNSRYATQRIFEVYERVPALVRKGLLEPFFRLPPVAAAPLLRKGASYIRQATTPMPDRVQDYNLIKRLGYADVFTTGFLRRVDTGSVNVQQRAVWALPQASDELDRHLGYDWRYTLAECDLPKVVGTTGLGGLSVGFPMLDARLVDFSSRLPVDYKLRGKALRWFFKEALRGFLPDDVITKQKQGFGLPFGVWLVQHEGLKAMARDALQAGVARGIVRPEFIRTLLEQRMPEHPHYYGTMAWILIMMEHWFRRHAPDWKLRA</sequence>
<evidence type="ECO:0000256" key="2">
    <source>
        <dbReference type="ARBA" id="ARBA00005752"/>
    </source>
</evidence>
<dbReference type="EMBL" id="JBBUTF010000001">
    <property type="protein sequence ID" value="MEK8024412.1"/>
    <property type="molecule type" value="Genomic_DNA"/>
</dbReference>
<evidence type="ECO:0000256" key="4">
    <source>
        <dbReference type="ARBA" id="ARBA00048741"/>
    </source>
</evidence>
<dbReference type="InterPro" id="IPR029055">
    <property type="entry name" value="Ntn_hydrolases_N"/>
</dbReference>
<dbReference type="SUPFAM" id="SSF52402">
    <property type="entry name" value="Adenine nucleotide alpha hydrolases-like"/>
    <property type="match status" value="1"/>
</dbReference>
<protein>
    <recommendedName>
        <fullName evidence="3">asparagine synthase (glutamine-hydrolyzing)</fullName>
        <ecNumber evidence="3">6.3.5.4</ecNumber>
    </recommendedName>
</protein>
<dbReference type="PIRSF" id="PIRSF001589">
    <property type="entry name" value="Asn_synthetase_glu-h"/>
    <property type="match status" value="1"/>
</dbReference>
<evidence type="ECO:0000259" key="5">
    <source>
        <dbReference type="Pfam" id="PF00733"/>
    </source>
</evidence>
<evidence type="ECO:0000313" key="7">
    <source>
        <dbReference type="Proteomes" id="UP001368500"/>
    </source>
</evidence>
<dbReference type="InterPro" id="IPR014729">
    <property type="entry name" value="Rossmann-like_a/b/a_fold"/>
</dbReference>